<keyword evidence="3" id="KW-1185">Reference proteome</keyword>
<dbReference type="EMBL" id="JABFAD010000006">
    <property type="protein sequence ID" value="MBA0799729.1"/>
    <property type="molecule type" value="Genomic_DNA"/>
</dbReference>
<evidence type="ECO:0000256" key="1">
    <source>
        <dbReference type="SAM" id="MobiDB-lite"/>
    </source>
</evidence>
<comment type="caution">
    <text evidence="2">The sequence shown here is derived from an EMBL/GenBank/DDBJ whole genome shotgun (WGS) entry which is preliminary data.</text>
</comment>
<accession>A0A7J9GQ65</accession>
<protein>
    <submittedName>
        <fullName evidence="2">Uncharacterized protein</fullName>
    </submittedName>
</protein>
<reference evidence="2 3" key="1">
    <citation type="journal article" date="2019" name="Genome Biol. Evol.">
        <title>Insights into the evolution of the New World diploid cottons (Gossypium, subgenus Houzingenia) based on genome sequencing.</title>
        <authorList>
            <person name="Grover C.E."/>
            <person name="Arick M.A. 2nd"/>
            <person name="Thrash A."/>
            <person name="Conover J.L."/>
            <person name="Sanders W.S."/>
            <person name="Peterson D.G."/>
            <person name="Frelichowski J.E."/>
            <person name="Scheffler J.A."/>
            <person name="Scheffler B.E."/>
            <person name="Wendel J.F."/>
        </authorList>
    </citation>
    <scope>NUCLEOTIDE SEQUENCE [LARGE SCALE GENOMIC DNA]</scope>
    <source>
        <strain evidence="2">0</strain>
        <tissue evidence="2">Leaf</tissue>
    </source>
</reference>
<evidence type="ECO:0000313" key="2">
    <source>
        <dbReference type="EMBL" id="MBA0799729.1"/>
    </source>
</evidence>
<gene>
    <name evidence="2" type="ORF">Gohar_010225</name>
</gene>
<name>A0A7J9GQ65_9ROSI</name>
<proteinExistence type="predicted"/>
<dbReference type="AlphaFoldDB" id="A0A7J9GQ65"/>
<feature type="region of interest" description="Disordered" evidence="1">
    <location>
        <begin position="1"/>
        <end position="20"/>
    </location>
</feature>
<organism evidence="2 3">
    <name type="scientific">Gossypium harknessii</name>
    <dbReference type="NCBI Taxonomy" id="34285"/>
    <lineage>
        <taxon>Eukaryota</taxon>
        <taxon>Viridiplantae</taxon>
        <taxon>Streptophyta</taxon>
        <taxon>Embryophyta</taxon>
        <taxon>Tracheophyta</taxon>
        <taxon>Spermatophyta</taxon>
        <taxon>Magnoliopsida</taxon>
        <taxon>eudicotyledons</taxon>
        <taxon>Gunneridae</taxon>
        <taxon>Pentapetalae</taxon>
        <taxon>rosids</taxon>
        <taxon>malvids</taxon>
        <taxon>Malvales</taxon>
        <taxon>Malvaceae</taxon>
        <taxon>Malvoideae</taxon>
        <taxon>Gossypium</taxon>
    </lineage>
</organism>
<dbReference type="Proteomes" id="UP000593560">
    <property type="component" value="Unassembled WGS sequence"/>
</dbReference>
<sequence>MDQKWKPKPRPVPFSKEQIGRVIQAI</sequence>
<evidence type="ECO:0000313" key="3">
    <source>
        <dbReference type="Proteomes" id="UP000593560"/>
    </source>
</evidence>